<sequence length="348" mass="39342">WSIYDTVESRVVPVVFGLIFVIGLVGNGTLIISVLANKVMRNVPNILIASLSLGDFLLILVSVPMTSVLYTFVGWPFGIVGCKLDQYMQTLSLGVSVFTLTALSADRYVAIVNPMAKLTGCTQRTTIGIALAIWLLSALLAIHDAVVSTEDTVELFNVTHTFCANIPTSMGPLYSQIAYATRFVIFFLLPLLIIGFFYVMMARMLIRSNENVPTESKTGAANHHRQIAARKKVARVVLSFVIIFIICWLPRHIFQLWYYFDTSDFNEFWHVFKITGFCLQFINSCVNPFALYFLSGQFRKYYNRYLFCCCRRVRYSSLESNSAMHSLHSTNRRSSPTNMSLLHSQSMC</sequence>
<dbReference type="PANTHER" id="PTHR45695">
    <property type="entry name" value="LEUCOKININ RECEPTOR-RELATED"/>
    <property type="match status" value="1"/>
</dbReference>
<evidence type="ECO:0000256" key="7">
    <source>
        <dbReference type="ARBA" id="ARBA00023157"/>
    </source>
</evidence>
<dbReference type="GO" id="GO:0008188">
    <property type="term" value="F:neuropeptide receptor activity"/>
    <property type="evidence" value="ECO:0007669"/>
    <property type="project" value="TreeGrafter"/>
</dbReference>
<dbReference type="PRINTS" id="PR00237">
    <property type="entry name" value="GPCRRHODOPSN"/>
</dbReference>
<feature type="domain" description="G-protein coupled receptors family 1 profile" evidence="14">
    <location>
        <begin position="26"/>
        <end position="291"/>
    </location>
</feature>
<dbReference type="GO" id="GO:0005886">
    <property type="term" value="C:plasma membrane"/>
    <property type="evidence" value="ECO:0007669"/>
    <property type="project" value="UniProtKB-SubCell"/>
</dbReference>
<name>A0A8S3YVI9_9EUPU</name>
<comment type="subcellular location">
    <subcellularLocation>
        <location evidence="1">Cell membrane</location>
        <topology evidence="1">Multi-pass membrane protein</topology>
    </subcellularLocation>
</comment>
<proteinExistence type="inferred from homology"/>
<feature type="transmembrane region" description="Helical" evidence="13">
    <location>
        <begin position="233"/>
        <end position="254"/>
    </location>
</feature>
<reference evidence="15" key="1">
    <citation type="submission" date="2021-04" db="EMBL/GenBank/DDBJ databases">
        <authorList>
            <consortium name="Molecular Ecology Group"/>
        </authorList>
    </citation>
    <scope>NUCLEOTIDE SEQUENCE</scope>
</reference>
<evidence type="ECO:0000256" key="5">
    <source>
        <dbReference type="ARBA" id="ARBA00023040"/>
    </source>
</evidence>
<dbReference type="PANTHER" id="PTHR45695:SF26">
    <property type="entry name" value="NEUROPEPTIDE CCHAMIDE-1 RECEPTOR"/>
    <property type="match status" value="1"/>
</dbReference>
<feature type="transmembrane region" description="Helical" evidence="13">
    <location>
        <begin position="87"/>
        <end position="105"/>
    </location>
</feature>
<comment type="caution">
    <text evidence="15">The sequence shown here is derived from an EMBL/GenBank/DDBJ whole genome shotgun (WGS) entry which is preliminary data.</text>
</comment>
<keyword evidence="7" id="KW-1015">Disulfide bond</keyword>
<dbReference type="InterPro" id="IPR000276">
    <property type="entry name" value="GPCR_Rhodpsn"/>
</dbReference>
<dbReference type="Pfam" id="PF00001">
    <property type="entry name" value="7tm_1"/>
    <property type="match status" value="1"/>
</dbReference>
<accession>A0A8S3YVI9</accession>
<dbReference type="AlphaFoldDB" id="A0A8S3YVI9"/>
<keyword evidence="2" id="KW-1003">Cell membrane</keyword>
<evidence type="ECO:0000256" key="11">
    <source>
        <dbReference type="RuleBase" id="RU000688"/>
    </source>
</evidence>
<feature type="transmembrane region" description="Helical" evidence="13">
    <location>
        <begin position="12"/>
        <end position="35"/>
    </location>
</feature>
<keyword evidence="8 11" id="KW-0675">Receptor</keyword>
<organism evidence="15 16">
    <name type="scientific">Candidula unifasciata</name>
    <dbReference type="NCBI Taxonomy" id="100452"/>
    <lineage>
        <taxon>Eukaryota</taxon>
        <taxon>Metazoa</taxon>
        <taxon>Spiralia</taxon>
        <taxon>Lophotrochozoa</taxon>
        <taxon>Mollusca</taxon>
        <taxon>Gastropoda</taxon>
        <taxon>Heterobranchia</taxon>
        <taxon>Euthyneura</taxon>
        <taxon>Panpulmonata</taxon>
        <taxon>Eupulmonata</taxon>
        <taxon>Stylommatophora</taxon>
        <taxon>Helicina</taxon>
        <taxon>Helicoidea</taxon>
        <taxon>Geomitridae</taxon>
        <taxon>Candidula</taxon>
    </lineage>
</organism>
<feature type="transmembrane region" description="Helical" evidence="13">
    <location>
        <begin position="177"/>
        <end position="199"/>
    </location>
</feature>
<dbReference type="EMBL" id="CAJHNH020000750">
    <property type="protein sequence ID" value="CAG5119655.1"/>
    <property type="molecule type" value="Genomic_DNA"/>
</dbReference>
<evidence type="ECO:0000256" key="4">
    <source>
        <dbReference type="ARBA" id="ARBA00022989"/>
    </source>
</evidence>
<keyword evidence="9" id="KW-0325">Glycoprotein</keyword>
<feature type="non-terminal residue" evidence="15">
    <location>
        <position position="348"/>
    </location>
</feature>
<evidence type="ECO:0000313" key="15">
    <source>
        <dbReference type="EMBL" id="CAG5119655.1"/>
    </source>
</evidence>
<feature type="transmembrane region" description="Helical" evidence="13">
    <location>
        <begin position="274"/>
        <end position="294"/>
    </location>
</feature>
<dbReference type="OrthoDB" id="10049706at2759"/>
<evidence type="ECO:0000256" key="2">
    <source>
        <dbReference type="ARBA" id="ARBA00022475"/>
    </source>
</evidence>
<dbReference type="SUPFAM" id="SSF81321">
    <property type="entry name" value="Family A G protein-coupled receptor-like"/>
    <property type="match status" value="1"/>
</dbReference>
<comment type="similarity">
    <text evidence="11">Belongs to the G-protein coupled receptor 1 family.</text>
</comment>
<keyword evidence="16" id="KW-1185">Reference proteome</keyword>
<keyword evidence="10 11" id="KW-0807">Transducer</keyword>
<evidence type="ECO:0000259" key="14">
    <source>
        <dbReference type="PROSITE" id="PS50262"/>
    </source>
</evidence>
<evidence type="ECO:0000256" key="10">
    <source>
        <dbReference type="ARBA" id="ARBA00023224"/>
    </source>
</evidence>
<feature type="transmembrane region" description="Helical" evidence="13">
    <location>
        <begin position="126"/>
        <end position="146"/>
    </location>
</feature>
<evidence type="ECO:0000313" key="16">
    <source>
        <dbReference type="Proteomes" id="UP000678393"/>
    </source>
</evidence>
<dbReference type="InterPro" id="IPR017452">
    <property type="entry name" value="GPCR_Rhodpsn_7TM"/>
</dbReference>
<evidence type="ECO:0000256" key="12">
    <source>
        <dbReference type="SAM" id="MobiDB-lite"/>
    </source>
</evidence>
<feature type="region of interest" description="Disordered" evidence="12">
    <location>
        <begin position="327"/>
        <end position="348"/>
    </location>
</feature>
<keyword evidence="3 11" id="KW-0812">Transmembrane</keyword>
<gene>
    <name evidence="15" type="ORF">CUNI_LOCUS5213</name>
</gene>
<protein>
    <recommendedName>
        <fullName evidence="14">G-protein coupled receptors family 1 profile domain-containing protein</fullName>
    </recommendedName>
</protein>
<dbReference type="Proteomes" id="UP000678393">
    <property type="component" value="Unassembled WGS sequence"/>
</dbReference>
<evidence type="ECO:0000256" key="13">
    <source>
        <dbReference type="SAM" id="Phobius"/>
    </source>
</evidence>
<feature type="transmembrane region" description="Helical" evidence="13">
    <location>
        <begin position="56"/>
        <end position="75"/>
    </location>
</feature>
<keyword evidence="6 13" id="KW-0472">Membrane</keyword>
<evidence type="ECO:0000256" key="1">
    <source>
        <dbReference type="ARBA" id="ARBA00004651"/>
    </source>
</evidence>
<dbReference type="PRINTS" id="PR00358">
    <property type="entry name" value="BOMBESINR"/>
</dbReference>
<keyword evidence="5 11" id="KW-0297">G-protein coupled receptor</keyword>
<dbReference type="PROSITE" id="PS50262">
    <property type="entry name" value="G_PROTEIN_RECEP_F1_2"/>
    <property type="match status" value="1"/>
</dbReference>
<dbReference type="PROSITE" id="PS00237">
    <property type="entry name" value="G_PROTEIN_RECEP_F1_1"/>
    <property type="match status" value="1"/>
</dbReference>
<keyword evidence="4 13" id="KW-1133">Transmembrane helix</keyword>
<evidence type="ECO:0000256" key="3">
    <source>
        <dbReference type="ARBA" id="ARBA00022692"/>
    </source>
</evidence>
<dbReference type="Gene3D" id="1.20.1070.10">
    <property type="entry name" value="Rhodopsin 7-helix transmembrane proteins"/>
    <property type="match status" value="1"/>
</dbReference>
<evidence type="ECO:0000256" key="9">
    <source>
        <dbReference type="ARBA" id="ARBA00023180"/>
    </source>
</evidence>
<evidence type="ECO:0000256" key="6">
    <source>
        <dbReference type="ARBA" id="ARBA00023136"/>
    </source>
</evidence>
<dbReference type="InterPro" id="IPR001556">
    <property type="entry name" value="Bombsn_rcpt-like"/>
</dbReference>
<evidence type="ECO:0000256" key="8">
    <source>
        <dbReference type="ARBA" id="ARBA00023170"/>
    </source>
</evidence>